<protein>
    <submittedName>
        <fullName evidence="3">CLUMA_CG015317, isoform A</fullName>
    </submittedName>
</protein>
<evidence type="ECO:0000313" key="3">
    <source>
        <dbReference type="EMBL" id="CRL01900.1"/>
    </source>
</evidence>
<evidence type="ECO:0000313" key="4">
    <source>
        <dbReference type="Proteomes" id="UP000183832"/>
    </source>
</evidence>
<proteinExistence type="predicted"/>
<reference evidence="3 4" key="1">
    <citation type="submission" date="2015-04" db="EMBL/GenBank/DDBJ databases">
        <authorList>
            <person name="Syromyatnikov M.Y."/>
            <person name="Popov V.N."/>
        </authorList>
    </citation>
    <scope>NUCLEOTIDE SEQUENCE [LARGE SCALE GENOMIC DNA]</scope>
</reference>
<dbReference type="AlphaFoldDB" id="A0A1J1IQS5"/>
<evidence type="ECO:0000256" key="1">
    <source>
        <dbReference type="SAM" id="MobiDB-lite"/>
    </source>
</evidence>
<name>A0A1J1IQS5_9DIPT</name>
<keyword evidence="2" id="KW-0732">Signal</keyword>
<feature type="compositionally biased region" description="Low complexity" evidence="1">
    <location>
        <begin position="23"/>
        <end position="33"/>
    </location>
</feature>
<sequence length="101" mass="10874">MKKIICILAILFALANTAPAQDEASAEAAPAEEAPAEEAPAEEVLATNPPQCTYDFEGFRLNKGCVVVMPPNCDKGNLVSTKIGEDYEMCCCNFSNYIKPN</sequence>
<gene>
    <name evidence="3" type="ORF">CLUMA_CG015317</name>
</gene>
<dbReference type="EMBL" id="CVRI01000057">
    <property type="protein sequence ID" value="CRL01900.1"/>
    <property type="molecule type" value="Genomic_DNA"/>
</dbReference>
<evidence type="ECO:0000256" key="2">
    <source>
        <dbReference type="SAM" id="SignalP"/>
    </source>
</evidence>
<feature type="chain" id="PRO_5012000791" evidence="2">
    <location>
        <begin position="21"/>
        <end position="101"/>
    </location>
</feature>
<accession>A0A1J1IQS5</accession>
<feature type="region of interest" description="Disordered" evidence="1">
    <location>
        <begin position="23"/>
        <end position="46"/>
    </location>
</feature>
<feature type="signal peptide" evidence="2">
    <location>
        <begin position="1"/>
        <end position="20"/>
    </location>
</feature>
<keyword evidence="4" id="KW-1185">Reference proteome</keyword>
<organism evidence="3 4">
    <name type="scientific">Clunio marinus</name>
    <dbReference type="NCBI Taxonomy" id="568069"/>
    <lineage>
        <taxon>Eukaryota</taxon>
        <taxon>Metazoa</taxon>
        <taxon>Ecdysozoa</taxon>
        <taxon>Arthropoda</taxon>
        <taxon>Hexapoda</taxon>
        <taxon>Insecta</taxon>
        <taxon>Pterygota</taxon>
        <taxon>Neoptera</taxon>
        <taxon>Endopterygota</taxon>
        <taxon>Diptera</taxon>
        <taxon>Nematocera</taxon>
        <taxon>Chironomoidea</taxon>
        <taxon>Chironomidae</taxon>
        <taxon>Clunio</taxon>
    </lineage>
</organism>
<dbReference type="Proteomes" id="UP000183832">
    <property type="component" value="Unassembled WGS sequence"/>
</dbReference>